<sequence length="346" mass="38751">MNKFLVTKDTFKKIRKFGLQGRTLEFKIRAVPHSEEPVGWVKKAIEGIVLKGTEGLEPTDQVGFTFSSKDFARGQCWMRFKPASEVTVDDIWDKISSIYPSNSTGLNTETFCLGITTVKIPAGKGGQRGRAYNSFNEECSKRRGIVVIKNNDNLCLPRSLILAKAYVNKDPELVKIRRDIGKTQLERALQLIAGAAVVIPSDGAGIPELQQFQEYLKNYKIVVYSYGRDIIFAGNGVGPSLNLINHKGHFNVITSLTAAFCCDYYCEECHQPFNNKSDHRCGDTCFACRRSPACSKDCVKMSCNQCSRNFYGEACFNAHVGSVCDKIKRCKTCYKIYTKSHVCFQT</sequence>
<dbReference type="InParanoid" id="A0A6P7HBJ7"/>
<dbReference type="RefSeq" id="XP_028153190.1">
    <property type="nucleotide sequence ID" value="XM_028297389.1"/>
</dbReference>
<dbReference type="AlphaFoldDB" id="A0A6P7HBJ7"/>
<accession>A0A6P7HBJ7</accession>
<evidence type="ECO:0000313" key="1">
    <source>
        <dbReference type="RefSeq" id="XP_028153190.1"/>
    </source>
</evidence>
<gene>
    <name evidence="1" type="primary">LOC114346644</name>
</gene>
<protein>
    <submittedName>
        <fullName evidence="1">Uncharacterized protein LOC114346644</fullName>
    </submittedName>
</protein>
<organism evidence="1">
    <name type="scientific">Diabrotica virgifera virgifera</name>
    <name type="common">western corn rootworm</name>
    <dbReference type="NCBI Taxonomy" id="50390"/>
    <lineage>
        <taxon>Eukaryota</taxon>
        <taxon>Metazoa</taxon>
        <taxon>Ecdysozoa</taxon>
        <taxon>Arthropoda</taxon>
        <taxon>Hexapoda</taxon>
        <taxon>Insecta</taxon>
        <taxon>Pterygota</taxon>
        <taxon>Neoptera</taxon>
        <taxon>Endopterygota</taxon>
        <taxon>Coleoptera</taxon>
        <taxon>Polyphaga</taxon>
        <taxon>Cucujiformia</taxon>
        <taxon>Chrysomeloidea</taxon>
        <taxon>Chrysomelidae</taxon>
        <taxon>Galerucinae</taxon>
        <taxon>Diabroticina</taxon>
        <taxon>Diabroticites</taxon>
        <taxon>Diabrotica</taxon>
    </lineage>
</organism>
<name>A0A6P7HBJ7_DIAVI</name>
<proteinExistence type="predicted"/>
<reference evidence="1" key="1">
    <citation type="submission" date="2025-08" db="UniProtKB">
        <authorList>
            <consortium name="RefSeq"/>
        </authorList>
    </citation>
    <scope>IDENTIFICATION</scope>
    <source>
        <tissue evidence="1">Whole insect</tissue>
    </source>
</reference>